<feature type="transmembrane region" description="Helical" evidence="2">
    <location>
        <begin position="59"/>
        <end position="80"/>
    </location>
</feature>
<feature type="compositionally biased region" description="Basic and acidic residues" evidence="1">
    <location>
        <begin position="754"/>
        <end position="765"/>
    </location>
</feature>
<feature type="compositionally biased region" description="Polar residues" evidence="1">
    <location>
        <begin position="587"/>
        <end position="597"/>
    </location>
</feature>
<dbReference type="NCBIfam" id="TIGR02302">
    <property type="entry name" value="aProt_lowcomp"/>
    <property type="match status" value="1"/>
</dbReference>
<keyword evidence="4" id="KW-1185">Reference proteome</keyword>
<feature type="compositionally biased region" description="Basic and acidic residues" evidence="1">
    <location>
        <begin position="647"/>
        <end position="683"/>
    </location>
</feature>
<keyword evidence="2" id="KW-0812">Transmembrane</keyword>
<dbReference type="RefSeq" id="WP_150996987.1">
    <property type="nucleotide sequence ID" value="NZ_VZZK01000002.1"/>
</dbReference>
<organism evidence="3 4">
    <name type="scientific">Methylobacterium soli</name>
    <dbReference type="NCBI Taxonomy" id="553447"/>
    <lineage>
        <taxon>Bacteria</taxon>
        <taxon>Pseudomonadati</taxon>
        <taxon>Pseudomonadota</taxon>
        <taxon>Alphaproteobacteria</taxon>
        <taxon>Hyphomicrobiales</taxon>
        <taxon>Methylobacteriaceae</taxon>
        <taxon>Methylobacterium</taxon>
    </lineage>
</organism>
<feature type="region of interest" description="Disordered" evidence="1">
    <location>
        <begin position="637"/>
        <end position="878"/>
    </location>
</feature>
<accession>A0A6L3TB84</accession>
<feature type="compositionally biased region" description="Basic and acidic residues" evidence="1">
    <location>
        <begin position="574"/>
        <end position="586"/>
    </location>
</feature>
<dbReference type="EMBL" id="VZZK01000002">
    <property type="protein sequence ID" value="KAB1081244.1"/>
    <property type="molecule type" value="Genomic_DNA"/>
</dbReference>
<comment type="caution">
    <text evidence="3">The sequence shown here is derived from an EMBL/GenBank/DDBJ whole genome shotgun (WGS) entry which is preliminary data.</text>
</comment>
<feature type="compositionally biased region" description="Gly residues" evidence="1">
    <location>
        <begin position="827"/>
        <end position="839"/>
    </location>
</feature>
<sequence length="912" mass="99823">MPGAVRRAGSSAVNGDGDGTTTRVSKDPPRTVETAVQARLDRLVAQARAAGLWERAWPVLWRGIGVMLAFLAASWLGFWLDLSPAWRMVGLGLFALALAAALVPLLAMSRLGRREALARIDRDAAARAGSARTGEAAGTPLHNPASAIEDTLALGAQDPATRVLWALHQRRAAAAIAKLRVGPPRPMMPRHDPYALRAALVVCAVASLFVAGPEWRARIGSAFDWHEPTAPGPNFRVDGWIDPPLYTRLPPLIVTMSGAEQRLRAPVNSQLVVRIAGEGEARLTPNPGLKPLPGKPARPDLREDRFQVTGPLAELAIATGAQTQRLVIESIPDNPPEVRSVGGPEVNGRGTFNLTYRAKDDYGIASAEGVVEPLRPGRALVAPPRIALALPADASGEADTKTLVDLTDNPWSGARVRFTIVVKDEAGQEGRTATAEMTLPARPFKDPLARSLAEERRRLVTSPDEGRVRVQGALDALLIAPNLFTPQPSVFLGLKTASRRLRRAETDENLTEVADLLWEMALKIEDGDLSDAEKQLRQAQDRLKEAIERNAPDDEIQRLTQDLKQALDKFMKEMAEKQRKEPRDPSQKSQNQPSGKSVTPDDLDKMLKDMAEAMKRGDTAEAQRLMEQLRNILENLQTAEQGGKSDPTAREMQKQMKDLDQMAREQQDLRDETFRDGQEKRGSEQGQRGQRPQPRGQPPQGQRQQGQQGQQGGQPQGQEPGQPSQQGQQGQRGQGQRGQQGEGGVGERQQALRQRLEDLQRRMKENGMQGEEGLSDAEDAMRQAENALRQGKDGEAVDAQGRALDGLKRGAEGMAQQMQDMAEAKGEGQGQGEQEGGQQPGPQGQAGARDDDPLGRPTRGRDMSDGRVRVPTADESAVQRARRIMEELRRKLGDPTRPREELDYFERLLRRN</sequence>
<feature type="compositionally biased region" description="Basic and acidic residues" evidence="1">
    <location>
        <begin position="848"/>
        <end position="868"/>
    </location>
</feature>
<feature type="region of interest" description="Disordered" evidence="1">
    <location>
        <begin position="1"/>
        <end position="30"/>
    </location>
</feature>
<keyword evidence="2" id="KW-1133">Transmembrane helix</keyword>
<evidence type="ECO:0000313" key="3">
    <source>
        <dbReference type="EMBL" id="KAB1081244.1"/>
    </source>
</evidence>
<evidence type="ECO:0000256" key="2">
    <source>
        <dbReference type="SAM" id="Phobius"/>
    </source>
</evidence>
<protein>
    <submittedName>
        <fullName evidence="3">TIGR02302 family protein</fullName>
    </submittedName>
</protein>
<feature type="compositionally biased region" description="Gly residues" evidence="1">
    <location>
        <begin position="730"/>
        <end position="746"/>
    </location>
</feature>
<feature type="compositionally biased region" description="Low complexity" evidence="1">
    <location>
        <begin position="684"/>
        <end position="708"/>
    </location>
</feature>
<keyword evidence="2" id="KW-0472">Membrane</keyword>
<evidence type="ECO:0000313" key="4">
    <source>
        <dbReference type="Proteomes" id="UP000474159"/>
    </source>
</evidence>
<feature type="compositionally biased region" description="Low complexity" evidence="1">
    <location>
        <begin position="716"/>
        <end position="729"/>
    </location>
</feature>
<gene>
    <name evidence="3" type="ORF">F6X53_02760</name>
</gene>
<feature type="transmembrane region" description="Helical" evidence="2">
    <location>
        <begin position="86"/>
        <end position="107"/>
    </location>
</feature>
<dbReference type="OrthoDB" id="8477685at2"/>
<proteinExistence type="predicted"/>
<dbReference type="Pfam" id="PF13779">
    <property type="entry name" value="DUF4175"/>
    <property type="match status" value="1"/>
</dbReference>
<dbReference type="AlphaFoldDB" id="A0A6L3TB84"/>
<feature type="region of interest" description="Disordered" evidence="1">
    <location>
        <begin position="574"/>
        <end position="602"/>
    </location>
</feature>
<dbReference type="InterPro" id="IPR012683">
    <property type="entry name" value="CHP02302_TM"/>
</dbReference>
<reference evidence="3 4" key="1">
    <citation type="submission" date="2019-09" db="EMBL/GenBank/DDBJ databases">
        <title>YIM 48816 draft genome.</title>
        <authorList>
            <person name="Jiang L."/>
        </authorList>
    </citation>
    <scope>NUCLEOTIDE SEQUENCE [LARGE SCALE GENOMIC DNA]</scope>
    <source>
        <strain evidence="3 4">YIM 48816</strain>
    </source>
</reference>
<feature type="transmembrane region" description="Helical" evidence="2">
    <location>
        <begin position="194"/>
        <end position="212"/>
    </location>
</feature>
<name>A0A6L3TB84_9HYPH</name>
<evidence type="ECO:0000256" key="1">
    <source>
        <dbReference type="SAM" id="MobiDB-lite"/>
    </source>
</evidence>
<dbReference type="Proteomes" id="UP000474159">
    <property type="component" value="Unassembled WGS sequence"/>
</dbReference>